<dbReference type="GO" id="GO:0016787">
    <property type="term" value="F:hydrolase activity"/>
    <property type="evidence" value="ECO:0007669"/>
    <property type="project" value="UniProtKB-ARBA"/>
</dbReference>
<comment type="caution">
    <text evidence="2">The sequence shown here is derived from an EMBL/GenBank/DDBJ whole genome shotgun (WGS) entry which is preliminary data.</text>
</comment>
<dbReference type="EMBL" id="QPMM01000009">
    <property type="protein sequence ID" value="RFS21074.1"/>
    <property type="molecule type" value="Genomic_DNA"/>
</dbReference>
<organism evidence="2 3">
    <name type="scientific">Chitinophaga silvatica</name>
    <dbReference type="NCBI Taxonomy" id="2282649"/>
    <lineage>
        <taxon>Bacteria</taxon>
        <taxon>Pseudomonadati</taxon>
        <taxon>Bacteroidota</taxon>
        <taxon>Chitinophagia</taxon>
        <taxon>Chitinophagales</taxon>
        <taxon>Chitinophagaceae</taxon>
        <taxon>Chitinophaga</taxon>
    </lineage>
</organism>
<dbReference type="PANTHER" id="PTHR10151:SF120">
    <property type="entry name" value="BIS(5'-ADENOSYL)-TRIPHOSPHATASE"/>
    <property type="match status" value="1"/>
</dbReference>
<dbReference type="Proteomes" id="UP000260644">
    <property type="component" value="Unassembled WGS sequence"/>
</dbReference>
<dbReference type="SUPFAM" id="SSF53649">
    <property type="entry name" value="Alkaline phosphatase-like"/>
    <property type="match status" value="1"/>
</dbReference>
<dbReference type="InterPro" id="IPR002591">
    <property type="entry name" value="Phosphodiest/P_Trfase"/>
</dbReference>
<evidence type="ECO:0000313" key="3">
    <source>
        <dbReference type="Proteomes" id="UP000260644"/>
    </source>
</evidence>
<feature type="signal peptide" evidence="1">
    <location>
        <begin position="1"/>
        <end position="19"/>
    </location>
</feature>
<feature type="chain" id="PRO_5017721533" evidence="1">
    <location>
        <begin position="20"/>
        <end position="442"/>
    </location>
</feature>
<dbReference type="AlphaFoldDB" id="A0A3E1Y7M8"/>
<name>A0A3E1Y7M8_9BACT</name>
<sequence length="442" mass="48722">MKKWISISLSLLVGFFAQAQLPKHVVLITIDGFRPDFYKDAGWGMVNLRWMKENGAYAEGVNSVFPSVTYPNHTSLITGVRPGKHGVYNNTPFEENGQTGKWFFYYDSIKVPTLFDAVKKAGKTSANVIWPVSVNAPIDYNIPDMWEVGVKDRRALMKRICSPVTLWDEVVANATGQLNWQDFTMEGNELILDENVARMAAYLIKTYKPTFTTLHLPCVDHFEHEEGRDGLMVRKAVSGADRALGTIIESLKRAGIFDSTAIIITGDHGFIDVNTTFSPNVLLAQAGLFHTMKDWKARFHSSLGSTFLYLKDTSDKETLNSVVSILKKLPAAQQKMFRILDRDKLNAVNTNTYAVLALAATPGIIIDDATSGQVVRPAKGGTHGQFPDTKEIQTGFVAYGVGISKGGYVKEMGVIDVAPIIAKLLGLSFEQVEGKVPPGIIK</sequence>
<proteinExistence type="predicted"/>
<evidence type="ECO:0000313" key="2">
    <source>
        <dbReference type="EMBL" id="RFS21074.1"/>
    </source>
</evidence>
<gene>
    <name evidence="2" type="ORF">DVR12_17190</name>
</gene>
<dbReference type="CDD" id="cd16018">
    <property type="entry name" value="Enpp"/>
    <property type="match status" value="1"/>
</dbReference>
<keyword evidence="3" id="KW-1185">Reference proteome</keyword>
<accession>A0A3E1Y7M8</accession>
<dbReference type="RefSeq" id="WP_116977021.1">
    <property type="nucleotide sequence ID" value="NZ_QPMM01000009.1"/>
</dbReference>
<dbReference type="PANTHER" id="PTHR10151">
    <property type="entry name" value="ECTONUCLEOTIDE PYROPHOSPHATASE/PHOSPHODIESTERASE"/>
    <property type="match status" value="1"/>
</dbReference>
<evidence type="ECO:0000256" key="1">
    <source>
        <dbReference type="SAM" id="SignalP"/>
    </source>
</evidence>
<protein>
    <submittedName>
        <fullName evidence="2">Alkaline phosphatase family protein</fullName>
    </submittedName>
</protein>
<dbReference type="OrthoDB" id="9779418at2"/>
<dbReference type="InterPro" id="IPR017850">
    <property type="entry name" value="Alkaline_phosphatase_core_sf"/>
</dbReference>
<dbReference type="Gene3D" id="3.40.720.10">
    <property type="entry name" value="Alkaline Phosphatase, subunit A"/>
    <property type="match status" value="1"/>
</dbReference>
<reference evidence="2 3" key="1">
    <citation type="submission" date="2018-07" db="EMBL/GenBank/DDBJ databases">
        <title>Chitinophaga K2CV101002-2 sp. nov., isolated from a monsoon evergreen broad-leaved forest soil.</title>
        <authorList>
            <person name="Lv Y."/>
        </authorList>
    </citation>
    <scope>NUCLEOTIDE SEQUENCE [LARGE SCALE GENOMIC DNA]</scope>
    <source>
        <strain evidence="2 3">GDMCC 1.1288</strain>
    </source>
</reference>
<keyword evidence="1" id="KW-0732">Signal</keyword>
<dbReference type="Pfam" id="PF01663">
    <property type="entry name" value="Phosphodiest"/>
    <property type="match status" value="1"/>
</dbReference>